<dbReference type="FunFam" id="3.40.50.720:FF:000084">
    <property type="entry name" value="Short-chain dehydrogenase reductase"/>
    <property type="match status" value="1"/>
</dbReference>
<proteinExistence type="inferred from homology"/>
<gene>
    <name evidence="2" type="primary">kduD</name>
    <name evidence="2" type="ORF">ETAA1_07150</name>
</gene>
<dbReference type="PANTHER" id="PTHR42760">
    <property type="entry name" value="SHORT-CHAIN DEHYDROGENASES/REDUCTASES FAMILY MEMBER"/>
    <property type="match status" value="1"/>
</dbReference>
<dbReference type="InterPro" id="IPR002347">
    <property type="entry name" value="SDR_fam"/>
</dbReference>
<dbReference type="Gene3D" id="3.40.50.720">
    <property type="entry name" value="NAD(P)-binding Rossmann-like Domain"/>
    <property type="match status" value="1"/>
</dbReference>
<keyword evidence="3" id="KW-1185">Reference proteome</keyword>
<sequence>MGVLDRFRLTGKRLLVTGGSRGLGRAMALACADAGADIALVGRDPDALDRAAAEVRALGREAFAIAADVGDPAACEAACRRALDEFGPIDVLINNAGGRRVPTPTAEMPLETWRQLIDLNLTSVFVCTKLVGGAMVERGRGGRVINVASVNALVAGRGIGGRHYEAAKAAVVGFTRATAADWAAAGVTVNAILPGGFLTDPNRKWQQTHPAVIAEFERNIPMGRLGEPDEIGPLAVYLASDASRYMTGAALVIDGGYTLW</sequence>
<accession>A0A517XMT2</accession>
<dbReference type="OrthoDB" id="9803333at2"/>
<name>A0A517XMT2_9BACT</name>
<dbReference type="Proteomes" id="UP000319576">
    <property type="component" value="Chromosome"/>
</dbReference>
<comment type="similarity">
    <text evidence="1">Belongs to the short-chain dehydrogenases/reductases (SDR) family.</text>
</comment>
<evidence type="ECO:0000256" key="1">
    <source>
        <dbReference type="ARBA" id="ARBA00006484"/>
    </source>
</evidence>
<dbReference type="RefSeq" id="WP_145234363.1">
    <property type="nucleotide sequence ID" value="NZ_CP036273.1"/>
</dbReference>
<evidence type="ECO:0000313" key="2">
    <source>
        <dbReference type="EMBL" id="QDU18819.1"/>
    </source>
</evidence>
<dbReference type="EC" id="1.1.1.127" evidence="2"/>
<evidence type="ECO:0000313" key="3">
    <source>
        <dbReference type="Proteomes" id="UP000319576"/>
    </source>
</evidence>
<dbReference type="PRINTS" id="PR00081">
    <property type="entry name" value="GDHRDH"/>
</dbReference>
<dbReference type="KEGG" id="uli:ETAA1_07150"/>
<protein>
    <submittedName>
        <fullName evidence="2">2-dehydro-3-deoxy-D-gluconate 5-dehydrogenase</fullName>
        <ecNumber evidence="2">1.1.1.127</ecNumber>
    </submittedName>
</protein>
<organism evidence="2 3">
    <name type="scientific">Urbifossiella limnaea</name>
    <dbReference type="NCBI Taxonomy" id="2528023"/>
    <lineage>
        <taxon>Bacteria</taxon>
        <taxon>Pseudomonadati</taxon>
        <taxon>Planctomycetota</taxon>
        <taxon>Planctomycetia</taxon>
        <taxon>Gemmatales</taxon>
        <taxon>Gemmataceae</taxon>
        <taxon>Urbifossiella</taxon>
    </lineage>
</organism>
<reference evidence="2 3" key="1">
    <citation type="submission" date="2019-02" db="EMBL/GenBank/DDBJ databases">
        <title>Deep-cultivation of Planctomycetes and their phenomic and genomic characterization uncovers novel biology.</title>
        <authorList>
            <person name="Wiegand S."/>
            <person name="Jogler M."/>
            <person name="Boedeker C."/>
            <person name="Pinto D."/>
            <person name="Vollmers J."/>
            <person name="Rivas-Marin E."/>
            <person name="Kohn T."/>
            <person name="Peeters S.H."/>
            <person name="Heuer A."/>
            <person name="Rast P."/>
            <person name="Oberbeckmann S."/>
            <person name="Bunk B."/>
            <person name="Jeske O."/>
            <person name="Meyerdierks A."/>
            <person name="Storesund J.E."/>
            <person name="Kallscheuer N."/>
            <person name="Luecker S."/>
            <person name="Lage O.M."/>
            <person name="Pohl T."/>
            <person name="Merkel B.J."/>
            <person name="Hornburger P."/>
            <person name="Mueller R.-W."/>
            <person name="Bruemmer F."/>
            <person name="Labrenz M."/>
            <person name="Spormann A.M."/>
            <person name="Op den Camp H."/>
            <person name="Overmann J."/>
            <person name="Amann R."/>
            <person name="Jetten M.S.M."/>
            <person name="Mascher T."/>
            <person name="Medema M.H."/>
            <person name="Devos D.P."/>
            <person name="Kaster A.-K."/>
            <person name="Ovreas L."/>
            <person name="Rohde M."/>
            <person name="Galperin M.Y."/>
            <person name="Jogler C."/>
        </authorList>
    </citation>
    <scope>NUCLEOTIDE SEQUENCE [LARGE SCALE GENOMIC DNA]</scope>
    <source>
        <strain evidence="2 3">ETA_A1</strain>
    </source>
</reference>
<dbReference type="GO" id="GO:0030497">
    <property type="term" value="P:fatty acid elongation"/>
    <property type="evidence" value="ECO:0007669"/>
    <property type="project" value="TreeGrafter"/>
</dbReference>
<dbReference type="PRINTS" id="PR00080">
    <property type="entry name" value="SDRFAMILY"/>
</dbReference>
<dbReference type="GO" id="GO:0047001">
    <property type="term" value="F:2-dehydro-3-deoxy-D-gluconate 5-dehydrogenase activity"/>
    <property type="evidence" value="ECO:0007669"/>
    <property type="project" value="UniProtKB-EC"/>
</dbReference>
<dbReference type="Pfam" id="PF13561">
    <property type="entry name" value="adh_short_C2"/>
    <property type="match status" value="1"/>
</dbReference>
<dbReference type="EMBL" id="CP036273">
    <property type="protein sequence ID" value="QDU18819.1"/>
    <property type="molecule type" value="Genomic_DNA"/>
</dbReference>
<dbReference type="NCBIfam" id="NF005559">
    <property type="entry name" value="PRK07231.1"/>
    <property type="match status" value="1"/>
</dbReference>
<dbReference type="AlphaFoldDB" id="A0A517XMT2"/>
<keyword evidence="2" id="KW-0560">Oxidoreductase</keyword>
<dbReference type="InterPro" id="IPR036291">
    <property type="entry name" value="NAD(P)-bd_dom_sf"/>
</dbReference>
<dbReference type="PANTHER" id="PTHR42760:SF40">
    <property type="entry name" value="3-OXOACYL-[ACYL-CARRIER-PROTEIN] REDUCTASE, CHLOROPLASTIC"/>
    <property type="match status" value="1"/>
</dbReference>
<dbReference type="SUPFAM" id="SSF51735">
    <property type="entry name" value="NAD(P)-binding Rossmann-fold domains"/>
    <property type="match status" value="1"/>
</dbReference>